<dbReference type="STRING" id="1903952.BIT28_26945"/>
<dbReference type="Proteomes" id="UP000186905">
    <property type="component" value="Unassembled WGS sequence"/>
</dbReference>
<keyword evidence="2" id="KW-1185">Reference proteome</keyword>
<gene>
    <name evidence="1" type="ORF">BIT28_26945</name>
</gene>
<evidence type="ECO:0000313" key="2">
    <source>
        <dbReference type="Proteomes" id="UP000186905"/>
    </source>
</evidence>
<dbReference type="AlphaFoldDB" id="A0A1Q9GSC8"/>
<dbReference type="OrthoDB" id="6402519at2"/>
<comment type="caution">
    <text evidence="1">The sequence shown here is derived from an EMBL/GenBank/DDBJ whole genome shotgun (WGS) entry which is preliminary data.</text>
</comment>
<organism evidence="1 2">
    <name type="scientific">Photobacterium proteolyticum</name>
    <dbReference type="NCBI Taxonomy" id="1903952"/>
    <lineage>
        <taxon>Bacteria</taxon>
        <taxon>Pseudomonadati</taxon>
        <taxon>Pseudomonadota</taxon>
        <taxon>Gammaproteobacteria</taxon>
        <taxon>Vibrionales</taxon>
        <taxon>Vibrionaceae</taxon>
        <taxon>Photobacterium</taxon>
    </lineage>
</organism>
<name>A0A1Q9GSC8_9GAMM</name>
<protein>
    <submittedName>
        <fullName evidence="1">Uncharacterized protein</fullName>
    </submittedName>
</protein>
<reference evidence="1 2" key="1">
    <citation type="submission" date="2016-09" db="EMBL/GenBank/DDBJ databases">
        <title>Photobacterium proteolyticum sp. nov. a protease producing bacterium isolated from ocean sediments of Laizhou Bay.</title>
        <authorList>
            <person name="Li Y."/>
        </authorList>
    </citation>
    <scope>NUCLEOTIDE SEQUENCE [LARGE SCALE GENOMIC DNA]</scope>
    <source>
        <strain evidence="1 2">13-12</strain>
    </source>
</reference>
<dbReference type="RefSeq" id="WP_075763508.1">
    <property type="nucleotide sequence ID" value="NZ_MJIL01000063.1"/>
</dbReference>
<dbReference type="EMBL" id="MJIL01000063">
    <property type="protein sequence ID" value="OLQ77609.1"/>
    <property type="molecule type" value="Genomic_DNA"/>
</dbReference>
<sequence length="103" mass="11869">MSMIYRDECSDLGLPEPKIGEKQIHYVIRAMLNGHRLDTRMCRYIGIGNLHSLVSALTKLKLSFSLKHETVACPKTKKVLSHPVDVIWMTPEQIEDYWSKKKA</sequence>
<proteinExistence type="predicted"/>
<accession>A0A1Q9GSC8</accession>
<evidence type="ECO:0000313" key="1">
    <source>
        <dbReference type="EMBL" id="OLQ77609.1"/>
    </source>
</evidence>